<dbReference type="Proteomes" id="UP001243989">
    <property type="component" value="Unassembled WGS sequence"/>
</dbReference>
<dbReference type="Gene3D" id="3.30.710.10">
    <property type="entry name" value="Potassium Channel Kv1.1, Chain A"/>
    <property type="match status" value="1"/>
</dbReference>
<reference evidence="1" key="1">
    <citation type="submission" date="2021-06" db="EMBL/GenBank/DDBJ databases">
        <title>Comparative genomics, transcriptomics and evolutionary studies reveal genomic signatures of adaptation to plant cell wall in hemibiotrophic fungi.</title>
        <authorList>
            <consortium name="DOE Joint Genome Institute"/>
            <person name="Baroncelli R."/>
            <person name="Diaz J.F."/>
            <person name="Benocci T."/>
            <person name="Peng M."/>
            <person name="Battaglia E."/>
            <person name="Haridas S."/>
            <person name="Andreopoulos W."/>
            <person name="Labutti K."/>
            <person name="Pangilinan J."/>
            <person name="Floch G.L."/>
            <person name="Makela M.R."/>
            <person name="Henrissat B."/>
            <person name="Grigoriev I.V."/>
            <person name="Crouch J.A."/>
            <person name="De Vries R.P."/>
            <person name="Sukno S.A."/>
            <person name="Thon M.R."/>
        </authorList>
    </citation>
    <scope>NUCLEOTIDE SEQUENCE</scope>
    <source>
        <strain evidence="1">CBS 102054</strain>
    </source>
</reference>
<gene>
    <name evidence="1" type="ORF">BDP81DRAFT_446988</name>
</gene>
<dbReference type="InterPro" id="IPR011333">
    <property type="entry name" value="SKP1/BTB/POZ_sf"/>
</dbReference>
<evidence type="ECO:0000313" key="2">
    <source>
        <dbReference type="Proteomes" id="UP001243989"/>
    </source>
</evidence>
<dbReference type="RefSeq" id="XP_060449352.1">
    <property type="nucleotide sequence ID" value="XM_060592132.1"/>
</dbReference>
<dbReference type="SUPFAM" id="SSF54695">
    <property type="entry name" value="POZ domain"/>
    <property type="match status" value="1"/>
</dbReference>
<keyword evidence="2" id="KW-1185">Reference proteome</keyword>
<dbReference type="EMBL" id="JAHMHQ010000004">
    <property type="protein sequence ID" value="KAK1640745.1"/>
    <property type="molecule type" value="Genomic_DNA"/>
</dbReference>
<name>A0AAI9ZYT2_9PEZI</name>
<dbReference type="GeneID" id="85476994"/>
<sequence length="244" mass="27711">MPSAWPSMGDILNSPQIKFRIGHKAKPFSVHKAAMEFLSPKLVSLQASEEVQPDPTSITLRGIDETTFTRLVEYAYRHDYTVPVLKASPHPSNHSSVSLSLYEKLEQGDEFPDTEPFITRARIKFHNEAMKPHADLNNAVSHDTVEEMKVSGRCSHFDVLDAHIALYNLARQYDIHPLKSLCEKRFRQSLLFMHHNEHTIIALSDILDCVEHGALSAPGNEIRDILLDYFLANFYRAAAQRDCT</sequence>
<organism evidence="1 2">
    <name type="scientific">Colletotrichum phormii</name>
    <dbReference type="NCBI Taxonomy" id="359342"/>
    <lineage>
        <taxon>Eukaryota</taxon>
        <taxon>Fungi</taxon>
        <taxon>Dikarya</taxon>
        <taxon>Ascomycota</taxon>
        <taxon>Pezizomycotina</taxon>
        <taxon>Sordariomycetes</taxon>
        <taxon>Hypocreomycetidae</taxon>
        <taxon>Glomerellales</taxon>
        <taxon>Glomerellaceae</taxon>
        <taxon>Colletotrichum</taxon>
        <taxon>Colletotrichum acutatum species complex</taxon>
    </lineage>
</organism>
<proteinExistence type="predicted"/>
<dbReference type="AlphaFoldDB" id="A0AAI9ZYT2"/>
<protein>
    <recommendedName>
        <fullName evidence="3">BTB domain-containing protein</fullName>
    </recommendedName>
</protein>
<evidence type="ECO:0008006" key="3">
    <source>
        <dbReference type="Google" id="ProtNLM"/>
    </source>
</evidence>
<accession>A0AAI9ZYT2</accession>
<comment type="caution">
    <text evidence="1">The sequence shown here is derived from an EMBL/GenBank/DDBJ whole genome shotgun (WGS) entry which is preliminary data.</text>
</comment>
<evidence type="ECO:0000313" key="1">
    <source>
        <dbReference type="EMBL" id="KAK1640745.1"/>
    </source>
</evidence>